<dbReference type="Proteomes" id="UP001161389">
    <property type="component" value="Unassembled WGS sequence"/>
</dbReference>
<dbReference type="InterPro" id="IPR007791">
    <property type="entry name" value="DjlA_N"/>
</dbReference>
<sequence length="417" mass="48224">MDILEFLEDATKEADAFENHPIKDFSLEDQLLYLQGLALVMNADGAVHEDEKEYLRILIKSFDMDQSSLESLVEFANQPDKDTIQAFFKTYRRKPIAQLFLFDTLMMTRRDEVVHDKEMAVVNKMADQLEILKGTQKDIYDLFCFIKNKNWAESALYFSSHLLNPDHFKHLLDYHGLDMDEVLASAREFRLDRLKAAIQRKVNLEQYSWEPISYLDGSKLDPKETEITTEFLKQPLFTSELYLSLMQAKLDRGELRIEDGIAYQGSGTNVYASLKDLDLLYDQENMALYINPEILKERSDDAEGKSRKYSEELIKDITKLFGNDIDVNKPSDINKVLKPIFGSVISYGRKYGSSDFDIKFPSKQGNNINQIVLGHSGRFYNNPQRREYISSDSPALDMNIIDVLNSGRFRLMRTGKK</sequence>
<dbReference type="AlphaFoldDB" id="A0AA37S8N7"/>
<reference evidence="2" key="2">
    <citation type="submission" date="2023-01" db="EMBL/GenBank/DDBJ databases">
        <title>Draft genome sequence of Litoribrevibacter albus strain NBRC 110071.</title>
        <authorList>
            <person name="Sun Q."/>
            <person name="Mori K."/>
        </authorList>
    </citation>
    <scope>NUCLEOTIDE SEQUENCE</scope>
    <source>
        <strain evidence="2">NBRC 110071</strain>
    </source>
</reference>
<dbReference type="RefSeq" id="WP_284379142.1">
    <property type="nucleotide sequence ID" value="NZ_BSNM01000003.1"/>
</dbReference>
<dbReference type="SUPFAM" id="SSF158682">
    <property type="entry name" value="TerB-like"/>
    <property type="match status" value="1"/>
</dbReference>
<name>A0AA37S8N7_9GAMM</name>
<organism evidence="2 3">
    <name type="scientific">Litoribrevibacter albus</name>
    <dbReference type="NCBI Taxonomy" id="1473156"/>
    <lineage>
        <taxon>Bacteria</taxon>
        <taxon>Pseudomonadati</taxon>
        <taxon>Pseudomonadota</taxon>
        <taxon>Gammaproteobacteria</taxon>
        <taxon>Oceanospirillales</taxon>
        <taxon>Oceanospirillaceae</taxon>
        <taxon>Litoribrevibacter</taxon>
    </lineage>
</organism>
<dbReference type="Gene3D" id="1.10.3680.10">
    <property type="entry name" value="TerB-like"/>
    <property type="match status" value="1"/>
</dbReference>
<reference evidence="2" key="1">
    <citation type="journal article" date="2014" name="Int. J. Syst. Evol. Microbiol.">
        <title>Complete genome sequence of Corynebacterium casei LMG S-19264T (=DSM 44701T), isolated from a smear-ripened cheese.</title>
        <authorList>
            <consortium name="US DOE Joint Genome Institute (JGI-PGF)"/>
            <person name="Walter F."/>
            <person name="Albersmeier A."/>
            <person name="Kalinowski J."/>
            <person name="Ruckert C."/>
        </authorList>
    </citation>
    <scope>NUCLEOTIDE SEQUENCE</scope>
    <source>
        <strain evidence="2">NBRC 110071</strain>
    </source>
</reference>
<comment type="caution">
    <text evidence="2">The sequence shown here is derived from an EMBL/GenBank/DDBJ whole genome shotgun (WGS) entry which is preliminary data.</text>
</comment>
<evidence type="ECO:0000313" key="2">
    <source>
        <dbReference type="EMBL" id="GLQ30365.1"/>
    </source>
</evidence>
<evidence type="ECO:0000259" key="1">
    <source>
        <dbReference type="Pfam" id="PF05099"/>
    </source>
</evidence>
<dbReference type="InterPro" id="IPR029024">
    <property type="entry name" value="TerB-like"/>
</dbReference>
<gene>
    <name evidence="2" type="ORF">GCM10007876_08430</name>
</gene>
<protein>
    <recommendedName>
        <fullName evidence="1">Co-chaperone DjlA N-terminal domain-containing protein</fullName>
    </recommendedName>
</protein>
<dbReference type="EMBL" id="BSNM01000003">
    <property type="protein sequence ID" value="GLQ30365.1"/>
    <property type="molecule type" value="Genomic_DNA"/>
</dbReference>
<proteinExistence type="predicted"/>
<evidence type="ECO:0000313" key="3">
    <source>
        <dbReference type="Proteomes" id="UP001161389"/>
    </source>
</evidence>
<feature type="domain" description="Co-chaperone DjlA N-terminal" evidence="1">
    <location>
        <begin position="37"/>
        <end position="131"/>
    </location>
</feature>
<keyword evidence="3" id="KW-1185">Reference proteome</keyword>
<accession>A0AA37S8N7</accession>
<dbReference type="Pfam" id="PF05099">
    <property type="entry name" value="TerB"/>
    <property type="match status" value="1"/>
</dbReference>